<name>A0A1Q9DTW0_SYMMI</name>
<feature type="signal peptide" evidence="2">
    <location>
        <begin position="1"/>
        <end position="37"/>
    </location>
</feature>
<dbReference type="OrthoDB" id="415023at2759"/>
<keyword evidence="6" id="KW-1185">Reference proteome</keyword>
<feature type="compositionally biased region" description="Basic residues" evidence="1">
    <location>
        <begin position="105"/>
        <end position="114"/>
    </location>
</feature>
<proteinExistence type="predicted"/>
<accession>A0A1Q9DTW0</accession>
<evidence type="ECO:0000259" key="3">
    <source>
        <dbReference type="PROSITE" id="PS50802"/>
    </source>
</evidence>
<keyword evidence="5" id="KW-0808">Transferase</keyword>
<dbReference type="EMBL" id="LSRX01000391">
    <property type="protein sequence ID" value="OLP98612.1"/>
    <property type="molecule type" value="Genomic_DNA"/>
</dbReference>
<dbReference type="SUPFAM" id="SSF56219">
    <property type="entry name" value="DNase I-like"/>
    <property type="match status" value="1"/>
</dbReference>
<comment type="caution">
    <text evidence="5">The sequence shown here is derived from an EMBL/GenBank/DDBJ whole genome shotgun (WGS) entry which is preliminary data.</text>
</comment>
<feature type="compositionally biased region" description="Low complexity" evidence="1">
    <location>
        <begin position="952"/>
        <end position="973"/>
    </location>
</feature>
<organism evidence="5 6">
    <name type="scientific">Symbiodinium microadriaticum</name>
    <name type="common">Dinoflagellate</name>
    <name type="synonym">Zooxanthella microadriatica</name>
    <dbReference type="NCBI Taxonomy" id="2951"/>
    <lineage>
        <taxon>Eukaryota</taxon>
        <taxon>Sar</taxon>
        <taxon>Alveolata</taxon>
        <taxon>Dinophyceae</taxon>
        <taxon>Suessiales</taxon>
        <taxon>Symbiodiniaceae</taxon>
        <taxon>Symbiodinium</taxon>
    </lineage>
</organism>
<evidence type="ECO:0000259" key="4">
    <source>
        <dbReference type="PROSITE" id="PS50878"/>
    </source>
</evidence>
<evidence type="ECO:0000256" key="2">
    <source>
        <dbReference type="SAM" id="SignalP"/>
    </source>
</evidence>
<dbReference type="Pfam" id="PF02338">
    <property type="entry name" value="OTU"/>
    <property type="match status" value="1"/>
</dbReference>
<dbReference type="SUPFAM" id="SSF56672">
    <property type="entry name" value="DNA/RNA polymerases"/>
    <property type="match status" value="1"/>
</dbReference>
<dbReference type="Pfam" id="PF00078">
    <property type="entry name" value="RVT_1"/>
    <property type="match status" value="1"/>
</dbReference>
<dbReference type="SUPFAM" id="SSF54001">
    <property type="entry name" value="Cysteine proteinases"/>
    <property type="match status" value="1"/>
</dbReference>
<evidence type="ECO:0000313" key="6">
    <source>
        <dbReference type="Proteomes" id="UP000186817"/>
    </source>
</evidence>
<dbReference type="InterPro" id="IPR000477">
    <property type="entry name" value="RT_dom"/>
</dbReference>
<dbReference type="Gene3D" id="3.60.10.10">
    <property type="entry name" value="Endonuclease/exonuclease/phosphatase"/>
    <property type="match status" value="1"/>
</dbReference>
<keyword evidence="5" id="KW-0548">Nucleotidyltransferase</keyword>
<dbReference type="InterPro" id="IPR038765">
    <property type="entry name" value="Papain-like_cys_pep_sf"/>
</dbReference>
<dbReference type="InterPro" id="IPR003323">
    <property type="entry name" value="OTU_dom"/>
</dbReference>
<reference evidence="5 6" key="1">
    <citation type="submission" date="2016-02" db="EMBL/GenBank/DDBJ databases">
        <title>Genome analysis of coral dinoflagellate symbionts highlights evolutionary adaptations to a symbiotic lifestyle.</title>
        <authorList>
            <person name="Aranda M."/>
            <person name="Li Y."/>
            <person name="Liew Y.J."/>
            <person name="Baumgarten S."/>
            <person name="Simakov O."/>
            <person name="Wilson M."/>
            <person name="Piel J."/>
            <person name="Ashoor H."/>
            <person name="Bougouffa S."/>
            <person name="Bajic V.B."/>
            <person name="Ryu T."/>
            <person name="Ravasi T."/>
            <person name="Bayer T."/>
            <person name="Micklem G."/>
            <person name="Kim H."/>
            <person name="Bhak J."/>
            <person name="Lajeunesse T.C."/>
            <person name="Voolstra C.R."/>
        </authorList>
    </citation>
    <scope>NUCLEOTIDE SEQUENCE [LARGE SCALE GENOMIC DNA]</scope>
    <source>
        <strain evidence="5 6">CCMP2467</strain>
    </source>
</reference>
<feature type="domain" description="Reverse transcriptase" evidence="4">
    <location>
        <begin position="1766"/>
        <end position="2022"/>
    </location>
</feature>
<sequence length="2557" mass="280309">MAVVGLVALRPAVLLSAKELMFLFHVFWLEGLPCARSEDWDPTIGVRVGEASHPGPGASAAAKRVREERKVLFALVNEMKAMKQAVSQFMGSAPAPSGAPEAQALRKKRRKLRYRPSAPALSGIRDSPAVVASERADGDVKGGNGAPLGSSVSVPSKGLGKGSEVSVASAAVGVGSGGRPIAKGSVIKGGHDKGQGKKGGGKDGNKSVGKGSQAPSDEADFDRIIAEWKARTGQIPAEAPTKAPVTSEWIDVRWKARPQHFNCKAYAASIEEIEQSLDGTESVLVQVDKHNLEQAFGMLVGGHPDGSVLLYVGGDCEELGRIQKRCHVERRYVPGVMKGQHRLRQCWVIHLGGESPPTLAPAVSFVKAAAPKQRDRSLTRVFRVAFFKDFVKDSFDSIAAKPGAYLRRWAGRVVPADPGGIIDTWGWVRRGEAELTGMLRVTDGVADALLAHSGGLQGPVAAFLTPVNWEAHGVVAPSLLWLPRVDGECSLDYLLRARAEVGDHGLVSNGGKVALRLDALDPRILPRVALWELRGASQHWLMEDIDTLLAEAGFTECEIQARTFRRGGPIWTFKALRLDFRDFVPIQLVAEDGDGAVLEASKKGRRRSERTVQALPAERTQSFRPAPLEEFIKTAVPKVKAKSYYAPTPTIDLEALEDMEVDGDGENEVGAKRTLPGEATDPAVEGPKRQRAVHLPKSAELVPNRGAGNCLFEAVAQGVTALENRQVGHRQVRAAVSDWLLRNREVVEGHWDGLAPDETSSIKDFQAYCEAVGKSGQWGGYLELYAISVAHSLNIIVITADAVHKFPAKADVGMFLVLRYEAKHYQYVKLPEKDVATLWLGATVPKYQGHRGGAPTFSGSDASCKTRRSRARSAEMITGEVGAASIPRLAFSDFGSASSAASVAGRLAFSQFGDATPLGSRTPARRASAASVAGRLAFSQFGDATPLRSRTPALRASSSKAPRSRAKVATAADSSATSSAAMASVDGGGMCEDLVPEDVPQHVPRPRPSKYLVSPGVYRFRCELCPYEHVASDSGLVGKAAHYHIKSAHNGEGLPGRRRPPCGLARIRQTDALAWRCPVPGCRIGITMLARASLSKGGFGDLKRQHRKEKHPKLPKPQWQALCVKGYFNTAGGKTFGHRRRFQQLNINAAKRLLKPRFPQDFICFVWPQLQKSKGSWRLCLKNAGKCPSCNRCFDRPSYATSHNCVEGFLQEFTDGRVRKLQNIIKNPPSKTGIDDGAIRRLCEAAIAVLEQGVSKSGALIASFGDQIPDVIALQELDINRASVDRYVQDWRRRGFDCIIGSGEVPRVAIVSQAPLFKVVPCGLEDEDRVVFACCEFQAGGRVQKILFASIYGHAFDSDLASALVRSTVTVACSFGLPWMLFGDFNLEQEFDCFACVCGAGVATCLDSFFGPVASLPPTRTGGHRRIDFGLADPRLVPSTLLHFPPVADHLAVCYEFRDLVKLARLRGPPRLRSTPLEEEVIASRFAQQWCADRFNAFLEQGAVDDAWMVLSEAAEYAIADSGDQARSQLSRVVPRAAPWEPSTAPPLSKAAVSEEPVLLRRLRRLHRRLLQLRMTPDDCSLRRAAVRALVDLTAAVPSLSDWRERTAEGICDKVQHAIQDMSEAIKKANIDKWREDITLHPNKALTWIKKRAAREFQLGIQPEPCKPSDPLPAVHPAAVIQEAEKEWVDRWNAPAPTLQALEAILTEDGPDRPAATVPIQWRGRDFAAAARAMKHKAAGPDDWAPKDVATLPEVWFDELARLWQVVWQTSRIPAAWRRSRIALIPKVDGTQRPLAIASVAWRLGSQILVRQLASWTQSWASPHLMGGLPGRSVVHAHVRIREAINADPERIVVAQDLSKCFDSISIEHACRAMRHFGAPVLFIELVRQFYADQERIFSLDGHLGRGFHGVSRGILQGCPLSPVITATLLQCWVNYVCKPGCNIDCTVYVDDRTLWSEGTDGHQEAMAAALRRSAHFDYACGWTCRASKCQLACRSRARCLELIQSTGYPFSESFTVLGVNYRFDASCSPSRISLEELKLRARFLRGLHLPASVKPYLVRNLIMAKLGWIAAVTTDIDTDLKALRSEILLALVGDIAGRDCSKALVFEIFGWQCDPSFYVQWAALSAAVHWQVHMPGWIDQVCMRFALKSWPQLLPGAVEVMRRWRWQASRDGAFILRRDARGDERRFECGVDGLQCLRRWLLHEHRRVALASTGRIEHSLHRPDNDSLAQGLLLPSPEPHQVVCADAHRKLYFEKGASRQQRLVCVGSGCSVWFENTKHRRPRDQWHVRCFCDLEFPSRPHLVYQCSGTAEIRRATGVDAPVNRAEERLFAVVIPELPRAPIAEALDVARSRVVRELVAAVGLHPASLVCATDGSAKEDIAGWAVAVEGAGAHAGILAGEDHDSFLAETFGLLVLFQALAEVADGVTLPPVKVLCDCKSALRLCEVEYNGPFLVQARRMQGALNALRARDVCIVCSWVPAHGRHVGEWSPPQGVSGDRARHLNDVADQSARELVAEAWSGSARALWHRDFRAACARELRFVRTASEVAAKYHEWMA</sequence>
<feature type="compositionally biased region" description="Basic and acidic residues" evidence="1">
    <location>
        <begin position="189"/>
        <end position="205"/>
    </location>
</feature>
<dbReference type="PANTHER" id="PTHR19446">
    <property type="entry name" value="REVERSE TRANSCRIPTASES"/>
    <property type="match status" value="1"/>
</dbReference>
<dbReference type="PROSITE" id="PS50802">
    <property type="entry name" value="OTU"/>
    <property type="match status" value="1"/>
</dbReference>
<dbReference type="CDD" id="cd22744">
    <property type="entry name" value="OTU"/>
    <property type="match status" value="1"/>
</dbReference>
<dbReference type="PROSITE" id="PS50878">
    <property type="entry name" value="RT_POL"/>
    <property type="match status" value="1"/>
</dbReference>
<dbReference type="InterPro" id="IPR043502">
    <property type="entry name" value="DNA/RNA_pol_sf"/>
</dbReference>
<gene>
    <name evidence="5" type="ORF">AK812_SmicGene18945</name>
</gene>
<keyword evidence="2" id="KW-0732">Signal</keyword>
<feature type="compositionally biased region" description="Low complexity" evidence="1">
    <location>
        <begin position="91"/>
        <end position="100"/>
    </location>
</feature>
<feature type="chain" id="PRO_5013203574" evidence="2">
    <location>
        <begin position="38"/>
        <end position="2557"/>
    </location>
</feature>
<feature type="region of interest" description="Disordered" evidence="1">
    <location>
        <begin position="665"/>
        <end position="690"/>
    </location>
</feature>
<dbReference type="Proteomes" id="UP000186817">
    <property type="component" value="Unassembled WGS sequence"/>
</dbReference>
<evidence type="ECO:0000313" key="5">
    <source>
        <dbReference type="EMBL" id="OLP98612.1"/>
    </source>
</evidence>
<keyword evidence="5" id="KW-0695">RNA-directed DNA polymerase</keyword>
<dbReference type="InterPro" id="IPR036691">
    <property type="entry name" value="Endo/exonu/phosph_ase_sf"/>
</dbReference>
<evidence type="ECO:0000256" key="1">
    <source>
        <dbReference type="SAM" id="MobiDB-lite"/>
    </source>
</evidence>
<feature type="region of interest" description="Disordered" evidence="1">
    <location>
        <begin position="179"/>
        <end position="219"/>
    </location>
</feature>
<protein>
    <submittedName>
        <fullName evidence="5">LINE-1 reverse transcriptase-like</fullName>
    </submittedName>
</protein>
<dbReference type="Gene3D" id="3.90.70.80">
    <property type="match status" value="1"/>
</dbReference>
<feature type="region of interest" description="Disordered" evidence="1">
    <location>
        <begin position="949"/>
        <end position="973"/>
    </location>
</feature>
<feature type="region of interest" description="Disordered" evidence="1">
    <location>
        <begin position="91"/>
        <end position="160"/>
    </location>
</feature>
<feature type="domain" description="OTU" evidence="3">
    <location>
        <begin position="699"/>
        <end position="831"/>
    </location>
</feature>
<dbReference type="GO" id="GO:0003964">
    <property type="term" value="F:RNA-directed DNA polymerase activity"/>
    <property type="evidence" value="ECO:0007669"/>
    <property type="project" value="UniProtKB-KW"/>
</dbReference>